<dbReference type="GO" id="GO:0005737">
    <property type="term" value="C:cytoplasm"/>
    <property type="evidence" value="ECO:0007669"/>
    <property type="project" value="TreeGrafter"/>
</dbReference>
<dbReference type="InterPro" id="IPR014756">
    <property type="entry name" value="Ig_E-set"/>
</dbReference>
<protein>
    <recommendedName>
        <fullName evidence="3">Arrestin C-terminal-like domain-containing protein</fullName>
    </recommendedName>
</protein>
<proteinExistence type="inferred from homology"/>
<feature type="domain" description="Arrestin C-terminal-like" evidence="3">
    <location>
        <begin position="139"/>
        <end position="268"/>
    </location>
</feature>
<feature type="region of interest" description="Disordered" evidence="2">
    <location>
        <begin position="390"/>
        <end position="440"/>
    </location>
</feature>
<feature type="compositionally biased region" description="Polar residues" evidence="2">
    <location>
        <begin position="369"/>
        <end position="381"/>
    </location>
</feature>
<dbReference type="Gene3D" id="2.60.40.640">
    <property type="match status" value="2"/>
</dbReference>
<dbReference type="Pfam" id="PF02752">
    <property type="entry name" value="Arrestin_C"/>
    <property type="match status" value="1"/>
</dbReference>
<evidence type="ECO:0000313" key="5">
    <source>
        <dbReference type="Proteomes" id="UP000472265"/>
    </source>
</evidence>
<dbReference type="Ensembl" id="ENSSAUT00010060490.1">
    <property type="protein sequence ID" value="ENSSAUP00010057615.1"/>
    <property type="gene ID" value="ENSSAUG00010023556.1"/>
</dbReference>
<dbReference type="GO" id="GO:0005886">
    <property type="term" value="C:plasma membrane"/>
    <property type="evidence" value="ECO:0007669"/>
    <property type="project" value="TreeGrafter"/>
</dbReference>
<gene>
    <name evidence="4" type="primary">LOC115581664</name>
</gene>
<dbReference type="SUPFAM" id="SSF81296">
    <property type="entry name" value="E set domains"/>
    <property type="match status" value="2"/>
</dbReference>
<name>A0A671Y246_SPAAU</name>
<feature type="compositionally biased region" description="Pro residues" evidence="2">
    <location>
        <begin position="293"/>
        <end position="302"/>
    </location>
</feature>
<comment type="similarity">
    <text evidence="1">Belongs to the arrestin family.</text>
</comment>
<dbReference type="InterPro" id="IPR011021">
    <property type="entry name" value="Arrestin-like_N"/>
</dbReference>
<dbReference type="SMART" id="SM01017">
    <property type="entry name" value="Arrestin_C"/>
    <property type="match status" value="1"/>
</dbReference>
<dbReference type="PANTHER" id="PTHR11188:SF135">
    <property type="entry name" value="ARRESTIN DOMAIN CONTAINING 3-LIKE-RELATED"/>
    <property type="match status" value="1"/>
</dbReference>
<dbReference type="GO" id="GO:0015031">
    <property type="term" value="P:protein transport"/>
    <property type="evidence" value="ECO:0007669"/>
    <property type="project" value="TreeGrafter"/>
</dbReference>
<dbReference type="GO" id="GO:0007399">
    <property type="term" value="P:nervous system development"/>
    <property type="evidence" value="ECO:0007669"/>
    <property type="project" value="UniProtKB-ARBA"/>
</dbReference>
<dbReference type="PANTHER" id="PTHR11188">
    <property type="entry name" value="ARRESTIN DOMAIN CONTAINING PROTEIN"/>
    <property type="match status" value="1"/>
</dbReference>
<evidence type="ECO:0000256" key="2">
    <source>
        <dbReference type="SAM" id="MobiDB-lite"/>
    </source>
</evidence>
<feature type="region of interest" description="Disordered" evidence="2">
    <location>
        <begin position="282"/>
        <end position="312"/>
    </location>
</feature>
<evidence type="ECO:0000313" key="4">
    <source>
        <dbReference type="Ensembl" id="ENSSAUP00010057615.1"/>
    </source>
</evidence>
<sequence length="440" mass="47767">MSPIQDFKLTYKLLNKKETFSEGDIVAGTVTFTLTGETKVKSLLVKVKGDANVHWTEGSGIHEINYNAHRRYFKVKEYLLAEKPESKSYKRFGPLTEFVDMPSSFKGKHGKIIYKLEAKMYRSWHLPSRLSEKLNFVSKSLSHRGQVRHDSFFFYFFTGDTLSVVGKIHNSSSKKIKPQFSLHQKIVYHAEGLTKSGDHSLCTMTGITLTANSEKTVSCHMKIPVDAIHSLHNCKIISVDYYLKVYLGISFAFDPEMRFPLVIVPSLFASLPPGKALAAHPAGTVGGPSKSDIPPPAVPMGPHPAGAVGGPSNSNFPPPAVAMGPYPAGAVWAPSYSDIPPPASPTGSYSVPTAPGAYGFPVPGPTQPGNPASGYNNQWPQQVPPYSFPATAFPPPSVQHQGPALFLPDPPAYSSLYPSVPDTFGSSGSDKSPDPQKEHQ</sequence>
<reference evidence="4" key="3">
    <citation type="submission" date="2025-09" db="UniProtKB">
        <authorList>
            <consortium name="Ensembl"/>
        </authorList>
    </citation>
    <scope>IDENTIFICATION</scope>
</reference>
<dbReference type="InParanoid" id="A0A671Y246"/>
<dbReference type="InterPro" id="IPR050357">
    <property type="entry name" value="Arrestin_domain-protein"/>
</dbReference>
<dbReference type="AlphaFoldDB" id="A0A671Y246"/>
<accession>A0A671Y246</accession>
<feature type="region of interest" description="Disordered" evidence="2">
    <location>
        <begin position="363"/>
        <end position="382"/>
    </location>
</feature>
<dbReference type="GeneTree" id="ENSGT00940000164012"/>
<dbReference type="InterPro" id="IPR011022">
    <property type="entry name" value="Arrestin_C-like"/>
</dbReference>
<dbReference type="InterPro" id="IPR014752">
    <property type="entry name" value="Arrestin-like_C"/>
</dbReference>
<reference evidence="4" key="2">
    <citation type="submission" date="2025-08" db="UniProtKB">
        <authorList>
            <consortium name="Ensembl"/>
        </authorList>
    </citation>
    <scope>IDENTIFICATION</scope>
</reference>
<dbReference type="Proteomes" id="UP000472265">
    <property type="component" value="Chromosome 5"/>
</dbReference>
<evidence type="ECO:0000259" key="3">
    <source>
        <dbReference type="SMART" id="SM01017"/>
    </source>
</evidence>
<dbReference type="Pfam" id="PF00339">
    <property type="entry name" value="Arrestin_N"/>
    <property type="match status" value="1"/>
</dbReference>
<keyword evidence="5" id="KW-1185">Reference proteome</keyword>
<reference evidence="4" key="1">
    <citation type="submission" date="2021-04" db="EMBL/GenBank/DDBJ databases">
        <authorList>
            <consortium name="Wellcome Sanger Institute Data Sharing"/>
        </authorList>
    </citation>
    <scope>NUCLEOTIDE SEQUENCE [LARGE SCALE GENOMIC DNA]</scope>
</reference>
<dbReference type="OMA" id="MVDISIN"/>
<evidence type="ECO:0000256" key="1">
    <source>
        <dbReference type="ARBA" id="ARBA00005298"/>
    </source>
</evidence>
<feature type="compositionally biased region" description="Basic and acidic residues" evidence="2">
    <location>
        <begin position="431"/>
        <end position="440"/>
    </location>
</feature>
<organism evidence="4 5">
    <name type="scientific">Sparus aurata</name>
    <name type="common">Gilthead sea bream</name>
    <dbReference type="NCBI Taxonomy" id="8175"/>
    <lineage>
        <taxon>Eukaryota</taxon>
        <taxon>Metazoa</taxon>
        <taxon>Chordata</taxon>
        <taxon>Craniata</taxon>
        <taxon>Vertebrata</taxon>
        <taxon>Euteleostomi</taxon>
        <taxon>Actinopterygii</taxon>
        <taxon>Neopterygii</taxon>
        <taxon>Teleostei</taxon>
        <taxon>Neoteleostei</taxon>
        <taxon>Acanthomorphata</taxon>
        <taxon>Eupercaria</taxon>
        <taxon>Spariformes</taxon>
        <taxon>Sparidae</taxon>
        <taxon>Sparus</taxon>
    </lineage>
</organism>